<feature type="region of interest" description="Disordered" evidence="5">
    <location>
        <begin position="153"/>
        <end position="173"/>
    </location>
</feature>
<protein>
    <recommendedName>
        <fullName evidence="4">Kinase</fullName>
        <ecNumber evidence="4">2.7.-.-</ecNumber>
    </recommendedName>
</protein>
<evidence type="ECO:0000313" key="7">
    <source>
        <dbReference type="EMBL" id="WVW82129.1"/>
    </source>
</evidence>
<dbReference type="GO" id="GO:0032958">
    <property type="term" value="P:inositol phosphate biosynthetic process"/>
    <property type="evidence" value="ECO:0007669"/>
    <property type="project" value="InterPro"/>
</dbReference>
<evidence type="ECO:0000256" key="5">
    <source>
        <dbReference type="SAM" id="MobiDB-lite"/>
    </source>
</evidence>
<dbReference type="GeneID" id="30207241"/>
<dbReference type="GO" id="GO:0005634">
    <property type="term" value="C:nucleus"/>
    <property type="evidence" value="ECO:0007669"/>
    <property type="project" value="TreeGrafter"/>
</dbReference>
<reference evidence="7" key="2">
    <citation type="submission" date="2013-07" db="EMBL/GenBank/DDBJ databases">
        <authorList>
            <consortium name="The Broad Institute Genome Sequencing Platform"/>
            <person name="Cuomo C."/>
            <person name="Litvintseva A."/>
            <person name="Chen Y."/>
            <person name="Heitman J."/>
            <person name="Sun S."/>
            <person name="Springer D."/>
            <person name="Dromer F."/>
            <person name="Young S.K."/>
            <person name="Zeng Q."/>
            <person name="Gargeya S."/>
            <person name="Fitzgerald M."/>
            <person name="Abouelleil A."/>
            <person name="Alvarado L."/>
            <person name="Berlin A.M."/>
            <person name="Chapman S.B."/>
            <person name="Dewar J."/>
            <person name="Goldberg J."/>
            <person name="Griggs A."/>
            <person name="Gujja S."/>
            <person name="Hansen M."/>
            <person name="Howarth C."/>
            <person name="Imamovic A."/>
            <person name="Larimer J."/>
            <person name="McCowan C."/>
            <person name="Murphy C."/>
            <person name="Pearson M."/>
            <person name="Priest M."/>
            <person name="Roberts A."/>
            <person name="Saif S."/>
            <person name="Shea T."/>
            <person name="Sykes S."/>
            <person name="Wortman J."/>
            <person name="Nusbaum C."/>
            <person name="Birren B."/>
        </authorList>
    </citation>
    <scope>NUCLEOTIDE SEQUENCE</scope>
    <source>
        <strain evidence="7">CBS 10118</strain>
    </source>
</reference>
<feature type="region of interest" description="Disordered" evidence="5">
    <location>
        <begin position="270"/>
        <end position="299"/>
    </location>
</feature>
<name>A0A1B9GAE1_9TREE</name>
<dbReference type="KEGG" id="kbi:30207241"/>
<evidence type="ECO:0000313" key="8">
    <source>
        <dbReference type="Proteomes" id="UP000092730"/>
    </source>
</evidence>
<dbReference type="Proteomes" id="UP000092730">
    <property type="component" value="Chromosome 2"/>
</dbReference>
<dbReference type="SUPFAM" id="SSF56104">
    <property type="entry name" value="SAICAR synthase-like"/>
    <property type="match status" value="2"/>
</dbReference>
<dbReference type="InterPro" id="IPR038286">
    <property type="entry name" value="IPK_sf"/>
</dbReference>
<dbReference type="STRING" id="1296100.A0A1B9GAE1"/>
<dbReference type="EMBL" id="CP144542">
    <property type="protein sequence ID" value="WVW82129.1"/>
    <property type="molecule type" value="Genomic_DNA"/>
</dbReference>
<dbReference type="Gene3D" id="3.30.470.160">
    <property type="entry name" value="Inositol polyphosphate kinase"/>
    <property type="match status" value="1"/>
</dbReference>
<dbReference type="RefSeq" id="XP_019049062.1">
    <property type="nucleotide sequence ID" value="XM_019189500.1"/>
</dbReference>
<dbReference type="PANTHER" id="PTHR12400:SF21">
    <property type="entry name" value="KINASE"/>
    <property type="match status" value="1"/>
</dbReference>
<gene>
    <name evidence="6" type="ORF">I302_02842</name>
    <name evidence="7" type="ORF">I302_104134</name>
</gene>
<evidence type="ECO:0000313" key="6">
    <source>
        <dbReference type="EMBL" id="OCF27992.1"/>
    </source>
</evidence>
<reference evidence="6" key="1">
    <citation type="submission" date="2013-07" db="EMBL/GenBank/DDBJ databases">
        <title>The Genome Sequence of Cryptococcus bestiolae CBS10118.</title>
        <authorList>
            <consortium name="The Broad Institute Genome Sequencing Platform"/>
            <person name="Cuomo C."/>
            <person name="Litvintseva A."/>
            <person name="Chen Y."/>
            <person name="Heitman J."/>
            <person name="Sun S."/>
            <person name="Springer D."/>
            <person name="Dromer F."/>
            <person name="Young S.K."/>
            <person name="Zeng Q."/>
            <person name="Gargeya S."/>
            <person name="Fitzgerald M."/>
            <person name="Abouelleil A."/>
            <person name="Alvarado L."/>
            <person name="Berlin A.M."/>
            <person name="Chapman S.B."/>
            <person name="Dewar J."/>
            <person name="Goldberg J."/>
            <person name="Griggs A."/>
            <person name="Gujja S."/>
            <person name="Hansen M."/>
            <person name="Howarth C."/>
            <person name="Imamovic A."/>
            <person name="Larimer J."/>
            <person name="McCowan C."/>
            <person name="Murphy C."/>
            <person name="Pearson M."/>
            <person name="Priest M."/>
            <person name="Roberts A."/>
            <person name="Saif S."/>
            <person name="Shea T."/>
            <person name="Sykes S."/>
            <person name="Wortman J."/>
            <person name="Nusbaum C."/>
            <person name="Birren B."/>
        </authorList>
    </citation>
    <scope>NUCLEOTIDE SEQUENCE [LARGE SCALE GENOMIC DNA]</scope>
    <source>
        <strain evidence="6">CBS 10118</strain>
    </source>
</reference>
<evidence type="ECO:0000256" key="2">
    <source>
        <dbReference type="ARBA" id="ARBA00022679"/>
    </source>
</evidence>
<evidence type="ECO:0000256" key="1">
    <source>
        <dbReference type="ARBA" id="ARBA00007374"/>
    </source>
</evidence>
<dbReference type="AlphaFoldDB" id="A0A1B9GAE1"/>
<reference evidence="6" key="3">
    <citation type="submission" date="2014-01" db="EMBL/GenBank/DDBJ databases">
        <title>Evolution of pathogenesis and genome organization in the Tremellales.</title>
        <authorList>
            <person name="Cuomo C."/>
            <person name="Litvintseva A."/>
            <person name="Heitman J."/>
            <person name="Chen Y."/>
            <person name="Sun S."/>
            <person name="Springer D."/>
            <person name="Dromer F."/>
            <person name="Young S."/>
            <person name="Zeng Q."/>
            <person name="Chapman S."/>
            <person name="Gujja S."/>
            <person name="Saif S."/>
            <person name="Birren B."/>
        </authorList>
    </citation>
    <scope>NUCLEOTIDE SEQUENCE</scope>
    <source>
        <strain evidence="6">CBS 10118</strain>
    </source>
</reference>
<dbReference type="OrthoDB" id="10450682at2759"/>
<keyword evidence="8" id="KW-1185">Reference proteome</keyword>
<dbReference type="EMBL" id="KI894019">
    <property type="protein sequence ID" value="OCF27992.1"/>
    <property type="molecule type" value="Genomic_DNA"/>
</dbReference>
<accession>A0A1B9GAE1</accession>
<evidence type="ECO:0000256" key="3">
    <source>
        <dbReference type="ARBA" id="ARBA00022777"/>
    </source>
</evidence>
<dbReference type="VEuPathDB" id="FungiDB:I302_02842"/>
<keyword evidence="2 4" id="KW-0808">Transferase</keyword>
<reference evidence="7" key="4">
    <citation type="submission" date="2024-02" db="EMBL/GenBank/DDBJ databases">
        <title>Comparative genomics of Cryptococcus and Kwoniella reveals pathogenesis evolution and contrasting modes of karyotype evolution via chromosome fusion or intercentromeric recombination.</title>
        <authorList>
            <person name="Coelho M.A."/>
            <person name="David-Palma M."/>
            <person name="Shea T."/>
            <person name="Bowers K."/>
            <person name="McGinley-Smith S."/>
            <person name="Mohammad A.W."/>
            <person name="Gnirke A."/>
            <person name="Yurkov A.M."/>
            <person name="Nowrousian M."/>
            <person name="Sun S."/>
            <person name="Cuomo C.A."/>
            <person name="Heitman J."/>
        </authorList>
    </citation>
    <scope>NUCLEOTIDE SEQUENCE</scope>
    <source>
        <strain evidence="7">CBS 10118</strain>
    </source>
</reference>
<evidence type="ECO:0000256" key="4">
    <source>
        <dbReference type="RuleBase" id="RU363090"/>
    </source>
</evidence>
<dbReference type="PANTHER" id="PTHR12400">
    <property type="entry name" value="INOSITOL POLYPHOSPHATE KINASE"/>
    <property type="match status" value="1"/>
</dbReference>
<organism evidence="6">
    <name type="scientific">Kwoniella bestiolae CBS 10118</name>
    <dbReference type="NCBI Taxonomy" id="1296100"/>
    <lineage>
        <taxon>Eukaryota</taxon>
        <taxon>Fungi</taxon>
        <taxon>Dikarya</taxon>
        <taxon>Basidiomycota</taxon>
        <taxon>Agaricomycotina</taxon>
        <taxon>Tremellomycetes</taxon>
        <taxon>Tremellales</taxon>
        <taxon>Cryptococcaceae</taxon>
        <taxon>Kwoniella</taxon>
    </lineage>
</organism>
<keyword evidence="3 4" id="KW-0418">Kinase</keyword>
<feature type="region of interest" description="Disordered" evidence="5">
    <location>
        <begin position="1"/>
        <end position="24"/>
    </location>
</feature>
<dbReference type="EC" id="2.7.-.-" evidence="4"/>
<feature type="compositionally biased region" description="Polar residues" evidence="5">
    <location>
        <begin position="270"/>
        <end position="281"/>
    </location>
</feature>
<comment type="similarity">
    <text evidence="1 4">Belongs to the inositol phosphokinase (IPK) family.</text>
</comment>
<sequence length="681" mass="77152">MPTSVHSMGDLEDADNAFRESVGLGTRREREDFITVHDPDGGIMNIPQDEYYAMYPDQDDTATKKANDNGSSMKLTQENLSTITRSYSLPSFGSSHPFDPAPQVPGMMSDDQSVPDVDNMSVPDLASDAGSMLETPYQDTEDPMNMQLPIRVLSPSEPSDTESEVESGGEMSRDSLYNENAYEVVDFKITEGPPPWRLRDLETGGGHGMSISPDGTTVVKRTPEEEIAFYERIKCNDALFRAIQSWVPEYRGCFIDNPLMTTGNFSQGSGSYRLSSGQISDSSLRPPLRPSFKRSNTADTHSTSIMLENLRYGFDPRTISEFDVKLGRNMIDPWAKDTDQAKIEKMTQQVRDSTSFLDAVRLIWANTSIQDPVTGSTRHVKTDKHYGKSLRRSANDHERANCETLSDAMVRLFPSPRDFIVPKGDSDWTNSGSEQSGEPLSFSSDLQRYRYEERENLCTNLRRSKISLLLPSTNQIRDGPRPCLRPRVDLFDLQRMNRERDQVNESIETMRHIRHQIKSLKEAVSKTPWSFAGSSLYVVHGEEDSGSRFGLARGPMDKVGEEMNESQAESCLKFIGNYNHDPVTDRYRINKEEDIDIKSHDLPDTSRFNYFSPFHQPNRESVVKLIDFARTDIAEEPDRDVMDGLQTIVDLMSSRISTLKDMKKDMQDQITRTRDEIMSSR</sequence>
<dbReference type="Pfam" id="PF03770">
    <property type="entry name" value="IPK"/>
    <property type="match status" value="1"/>
</dbReference>
<proteinExistence type="inferred from homology"/>
<dbReference type="GO" id="GO:0016301">
    <property type="term" value="F:kinase activity"/>
    <property type="evidence" value="ECO:0007669"/>
    <property type="project" value="UniProtKB-KW"/>
</dbReference>
<dbReference type="GO" id="GO:0005737">
    <property type="term" value="C:cytoplasm"/>
    <property type="evidence" value="ECO:0007669"/>
    <property type="project" value="TreeGrafter"/>
</dbReference>
<dbReference type="InterPro" id="IPR005522">
    <property type="entry name" value="IPK"/>
</dbReference>